<dbReference type="GO" id="GO:0006465">
    <property type="term" value="P:signal peptide processing"/>
    <property type="evidence" value="ECO:0007669"/>
    <property type="project" value="TreeGrafter"/>
</dbReference>
<dbReference type="Proteomes" id="UP000593591">
    <property type="component" value="Chromosome"/>
</dbReference>
<keyword evidence="2" id="KW-1133">Transmembrane helix</keyword>
<dbReference type="EMBL" id="JACHFR010000001">
    <property type="protein sequence ID" value="MBB5218178.1"/>
    <property type="molecule type" value="Genomic_DNA"/>
</dbReference>
<keyword evidence="4" id="KW-0489">Methyltransferase</keyword>
<keyword evidence="2" id="KW-0812">Transmembrane</keyword>
<keyword evidence="6" id="KW-1185">Reference proteome</keyword>
<accession>A0A840SDB5</accession>
<dbReference type="PANTHER" id="PTHR30487">
    <property type="entry name" value="TYPE 4 PREPILIN-LIKE PROTEINS LEADER PEPTIDE-PROCESSING ENZYME"/>
    <property type="match status" value="1"/>
</dbReference>
<dbReference type="RefSeq" id="WP_425506730.1">
    <property type="nucleotide sequence ID" value="NZ_JACHFR010000001.1"/>
</dbReference>
<dbReference type="EC" id="3.4.23.43" evidence="4"/>
<dbReference type="GO" id="GO:0004190">
    <property type="term" value="F:aspartic-type endopeptidase activity"/>
    <property type="evidence" value="ECO:0007669"/>
    <property type="project" value="UniProtKB-EC"/>
</dbReference>
<keyword evidence="2" id="KW-0472">Membrane</keyword>
<organism evidence="4 6">
    <name type="scientific">Treponema rectale</name>
    <dbReference type="NCBI Taxonomy" id="744512"/>
    <lineage>
        <taxon>Bacteria</taxon>
        <taxon>Pseudomonadati</taxon>
        <taxon>Spirochaetota</taxon>
        <taxon>Spirochaetia</taxon>
        <taxon>Spirochaetales</taxon>
        <taxon>Treponemataceae</taxon>
        <taxon>Treponema</taxon>
    </lineage>
</organism>
<keyword evidence="4" id="KW-0808">Transferase</keyword>
<proteinExistence type="inferred from homology"/>
<evidence type="ECO:0000313" key="7">
    <source>
        <dbReference type="Proteomes" id="UP000593591"/>
    </source>
</evidence>
<evidence type="ECO:0000256" key="1">
    <source>
        <dbReference type="ARBA" id="ARBA00005801"/>
    </source>
</evidence>
<dbReference type="InterPro" id="IPR050882">
    <property type="entry name" value="Prepilin_peptidase/N-MTase"/>
</dbReference>
<dbReference type="AlphaFoldDB" id="A0A840SDB5"/>
<feature type="transmembrane region" description="Helical" evidence="2">
    <location>
        <begin position="126"/>
        <end position="147"/>
    </location>
</feature>
<dbReference type="EC" id="2.1.1.-" evidence="4"/>
<dbReference type="GO" id="GO:0008168">
    <property type="term" value="F:methyltransferase activity"/>
    <property type="evidence" value="ECO:0007669"/>
    <property type="project" value="UniProtKB-KW"/>
</dbReference>
<dbReference type="Proteomes" id="UP000578697">
    <property type="component" value="Unassembled WGS sequence"/>
</dbReference>
<dbReference type="InterPro" id="IPR000045">
    <property type="entry name" value="Prepilin_IV_endopep_pep"/>
</dbReference>
<dbReference type="PANTHER" id="PTHR30487:SF0">
    <property type="entry name" value="PREPILIN LEADER PEPTIDASE_N-METHYLTRANSFERASE-RELATED"/>
    <property type="match status" value="1"/>
</dbReference>
<name>A0A840SDB5_9SPIR</name>
<dbReference type="EMBL" id="CP031517">
    <property type="protein sequence ID" value="QOS40117.1"/>
    <property type="molecule type" value="Genomic_DNA"/>
</dbReference>
<evidence type="ECO:0000313" key="5">
    <source>
        <dbReference type="EMBL" id="QOS40117.1"/>
    </source>
</evidence>
<evidence type="ECO:0000313" key="4">
    <source>
        <dbReference type="EMBL" id="MBB5218178.1"/>
    </source>
</evidence>
<dbReference type="KEGG" id="trc:DYE49_06460"/>
<feature type="transmembrane region" description="Helical" evidence="2">
    <location>
        <begin position="97"/>
        <end position="114"/>
    </location>
</feature>
<keyword evidence="4" id="KW-0378">Hydrolase</keyword>
<evidence type="ECO:0000313" key="6">
    <source>
        <dbReference type="Proteomes" id="UP000578697"/>
    </source>
</evidence>
<evidence type="ECO:0000256" key="2">
    <source>
        <dbReference type="SAM" id="Phobius"/>
    </source>
</evidence>
<gene>
    <name evidence="5" type="ORF">DYE49_06460</name>
    <name evidence="4" type="ORF">HNP77_000522</name>
</gene>
<evidence type="ECO:0000259" key="3">
    <source>
        <dbReference type="Pfam" id="PF01478"/>
    </source>
</evidence>
<dbReference type="GO" id="GO:0005886">
    <property type="term" value="C:plasma membrane"/>
    <property type="evidence" value="ECO:0007669"/>
    <property type="project" value="TreeGrafter"/>
</dbReference>
<dbReference type="Pfam" id="PF01478">
    <property type="entry name" value="Peptidase_A24"/>
    <property type="match status" value="1"/>
</dbReference>
<protein>
    <submittedName>
        <fullName evidence="4 5">Prepilin peptidase</fullName>
        <ecNumber evidence="4">2.1.1.-</ecNumber>
        <ecNumber evidence="4">3.4.23.43</ecNumber>
    </submittedName>
</protein>
<sequence>MIFSILIFFIFLISGIVISVQDIRTFHLPLSVIYSAAALILIFRFCYEVNAGILFAAGGISAFLFYFFIRMITAGALGMGDVHLAFLCGCYNGIYDFFLSSFLSALTGSLFFLFQRIFFRKSIRNLRLPFAPFMTVSSLFIELFRIVKIPEVLWQ</sequence>
<reference evidence="4 6" key="2">
    <citation type="submission" date="2020-08" db="EMBL/GenBank/DDBJ databases">
        <title>Genomic Encyclopedia of Type Strains, Phase IV (KMG-IV): sequencing the most valuable type-strain genomes for metagenomic binning, comparative biology and taxonomic classification.</title>
        <authorList>
            <person name="Goeker M."/>
        </authorList>
    </citation>
    <scope>NUCLEOTIDE SEQUENCE [LARGE SCALE GENOMIC DNA]</scope>
    <source>
        <strain evidence="4 6">DSM 103679</strain>
    </source>
</reference>
<feature type="transmembrane region" description="Helical" evidence="2">
    <location>
        <begin position="29"/>
        <end position="47"/>
    </location>
</feature>
<dbReference type="GO" id="GO:0032259">
    <property type="term" value="P:methylation"/>
    <property type="evidence" value="ECO:0007669"/>
    <property type="project" value="UniProtKB-KW"/>
</dbReference>
<reference evidence="5 7" key="1">
    <citation type="submission" date="2018-08" db="EMBL/GenBank/DDBJ databases">
        <title>The first complete genome of Treponema rectale (CHPAT), a commensal spirochete of the bovine rectum.</title>
        <authorList>
            <person name="Staton G.J."/>
            <person name="Clegg S.R."/>
            <person name="Carter S.D."/>
            <person name="Radford A.D."/>
            <person name="Darby A."/>
            <person name="Hall N."/>
            <person name="Birtles R.J."/>
            <person name="Evans N.J."/>
        </authorList>
    </citation>
    <scope>NUCLEOTIDE SEQUENCE [LARGE SCALE GENOMIC DNA]</scope>
    <source>
        <strain evidence="5 7">CHPA</strain>
    </source>
</reference>
<feature type="domain" description="Prepilin type IV endopeptidase peptidase" evidence="3">
    <location>
        <begin position="10"/>
        <end position="112"/>
    </location>
</feature>
<feature type="transmembrane region" description="Helical" evidence="2">
    <location>
        <begin position="54"/>
        <end position="77"/>
    </location>
</feature>
<dbReference type="Gene3D" id="1.20.120.1220">
    <property type="match status" value="1"/>
</dbReference>
<comment type="similarity">
    <text evidence="1">Belongs to the peptidase A24 family.</text>
</comment>